<dbReference type="STRING" id="351607.Acel_0834"/>
<dbReference type="InterPro" id="IPR001029">
    <property type="entry name" value="Flagellin_N"/>
</dbReference>
<dbReference type="SUPFAM" id="SSF64518">
    <property type="entry name" value="Phase 1 flagellin"/>
    <property type="match status" value="1"/>
</dbReference>
<dbReference type="InterPro" id="IPR046358">
    <property type="entry name" value="Flagellin_C"/>
</dbReference>
<dbReference type="HOGENOM" id="CLU_011142_3_2_11"/>
<dbReference type="Pfam" id="PF00700">
    <property type="entry name" value="Flagellin_C"/>
    <property type="match status" value="1"/>
</dbReference>
<dbReference type="InterPro" id="IPR042187">
    <property type="entry name" value="Flagellin_C_sub2"/>
</dbReference>
<evidence type="ECO:0000313" key="7">
    <source>
        <dbReference type="EMBL" id="ABK52607.1"/>
    </source>
</evidence>
<dbReference type="GO" id="GO:0009288">
    <property type="term" value="C:bacterial-type flagellum"/>
    <property type="evidence" value="ECO:0007669"/>
    <property type="project" value="UniProtKB-SubCell"/>
</dbReference>
<dbReference type="PANTHER" id="PTHR42792:SF2">
    <property type="entry name" value="FLAGELLIN"/>
    <property type="match status" value="1"/>
</dbReference>
<evidence type="ECO:0000259" key="6">
    <source>
        <dbReference type="Pfam" id="PF00700"/>
    </source>
</evidence>
<evidence type="ECO:0000313" key="8">
    <source>
        <dbReference type="Proteomes" id="UP000008221"/>
    </source>
</evidence>
<dbReference type="RefSeq" id="WP_011719670.1">
    <property type="nucleotide sequence ID" value="NC_008578.1"/>
</dbReference>
<evidence type="ECO:0000256" key="4">
    <source>
        <dbReference type="RuleBase" id="RU362073"/>
    </source>
</evidence>
<dbReference type="eggNOG" id="COG1344">
    <property type="taxonomic scope" value="Bacteria"/>
</dbReference>
<dbReference type="EMBL" id="CP000481">
    <property type="protein sequence ID" value="ABK52607.1"/>
    <property type="molecule type" value="Genomic_DNA"/>
</dbReference>
<dbReference type="Gene3D" id="6.10.10.10">
    <property type="entry name" value="Flagellar export chaperone, C-terminal domain"/>
    <property type="match status" value="1"/>
</dbReference>
<organism evidence="7 8">
    <name type="scientific">Acidothermus cellulolyticus (strain ATCC 43068 / DSM 8971 / 11B)</name>
    <dbReference type="NCBI Taxonomy" id="351607"/>
    <lineage>
        <taxon>Bacteria</taxon>
        <taxon>Bacillati</taxon>
        <taxon>Actinomycetota</taxon>
        <taxon>Actinomycetes</taxon>
        <taxon>Acidothermales</taxon>
        <taxon>Acidothermaceae</taxon>
        <taxon>Acidothermus</taxon>
    </lineage>
</organism>
<comment type="similarity">
    <text evidence="1 4">Belongs to the bacterial flagellin family.</text>
</comment>
<accession>A0LT47</accession>
<evidence type="ECO:0000256" key="3">
    <source>
        <dbReference type="ARBA" id="ARBA00023143"/>
    </source>
</evidence>
<dbReference type="KEGG" id="ace:Acel_0834"/>
<name>A0LT47_ACIC1</name>
<dbReference type="Gene3D" id="3.30.70.2120">
    <property type="match status" value="1"/>
</dbReference>
<dbReference type="GO" id="GO:0005576">
    <property type="term" value="C:extracellular region"/>
    <property type="evidence" value="ECO:0007669"/>
    <property type="project" value="UniProtKB-SubCell"/>
</dbReference>
<dbReference type="Pfam" id="PF00669">
    <property type="entry name" value="Flagellin_N"/>
    <property type="match status" value="1"/>
</dbReference>
<keyword evidence="4" id="KW-0964">Secreted</keyword>
<keyword evidence="7" id="KW-0966">Cell projection</keyword>
<keyword evidence="3 4" id="KW-0975">Bacterial flagellum</keyword>
<comment type="subcellular location">
    <subcellularLocation>
        <location evidence="4">Secreted</location>
    </subcellularLocation>
    <subcellularLocation>
        <location evidence="4">Bacterial flagellum</location>
    </subcellularLocation>
</comment>
<dbReference type="InParanoid" id="A0LT47"/>
<dbReference type="InterPro" id="IPR001492">
    <property type="entry name" value="Flagellin"/>
</dbReference>
<comment type="function">
    <text evidence="4">Flagellin is the subunit protein which polymerizes to form the filaments of bacterial flagella.</text>
</comment>
<evidence type="ECO:0000256" key="1">
    <source>
        <dbReference type="ARBA" id="ARBA00005709"/>
    </source>
</evidence>
<evidence type="ECO:0000256" key="2">
    <source>
        <dbReference type="ARBA" id="ARBA00020110"/>
    </source>
</evidence>
<proteinExistence type="inferred from homology"/>
<dbReference type="Gene3D" id="1.20.1330.10">
    <property type="entry name" value="f41 fragment of flagellin, N-terminal domain"/>
    <property type="match status" value="1"/>
</dbReference>
<dbReference type="AlphaFoldDB" id="A0LT47"/>
<dbReference type="Proteomes" id="UP000008221">
    <property type="component" value="Chromosome"/>
</dbReference>
<dbReference type="PRINTS" id="PR00207">
    <property type="entry name" value="FLAGELLIN"/>
</dbReference>
<dbReference type="OrthoDB" id="9796789at2"/>
<keyword evidence="7" id="KW-0969">Cilium</keyword>
<keyword evidence="7" id="KW-0282">Flagellum</keyword>
<keyword evidence="8" id="KW-1185">Reference proteome</keyword>
<feature type="domain" description="Flagellin N-terminal" evidence="5">
    <location>
        <begin position="5"/>
        <end position="142"/>
    </location>
</feature>
<feature type="domain" description="Flagellin C-terminal" evidence="6">
    <location>
        <begin position="314"/>
        <end position="398"/>
    </location>
</feature>
<protein>
    <recommendedName>
        <fullName evidence="2 4">Flagellin</fullName>
    </recommendedName>
</protein>
<evidence type="ECO:0000259" key="5">
    <source>
        <dbReference type="Pfam" id="PF00669"/>
    </source>
</evidence>
<reference evidence="7 8" key="1">
    <citation type="journal article" date="2009" name="Genome Res.">
        <title>Complete genome of the cellulolytic thermophile Acidothermus cellulolyticus 11B provides insights into its ecophysiological and evolutionary adaptations.</title>
        <authorList>
            <person name="Barabote R.D."/>
            <person name="Xie G."/>
            <person name="Leu D.H."/>
            <person name="Normand P."/>
            <person name="Necsulea A."/>
            <person name="Daubin V."/>
            <person name="Medigue C."/>
            <person name="Adney W.S."/>
            <person name="Xu X.C."/>
            <person name="Lapidus A."/>
            <person name="Parales R.E."/>
            <person name="Detter C."/>
            <person name="Pujic P."/>
            <person name="Bruce D."/>
            <person name="Lavire C."/>
            <person name="Challacombe J.F."/>
            <person name="Brettin T.S."/>
            <person name="Berry A.M."/>
        </authorList>
    </citation>
    <scope>NUCLEOTIDE SEQUENCE [LARGE SCALE GENOMIC DNA]</scope>
    <source>
        <strain evidence="8">ATCC 43068 / DSM 8971 / 11B</strain>
    </source>
</reference>
<dbReference type="GO" id="GO:0005198">
    <property type="term" value="F:structural molecule activity"/>
    <property type="evidence" value="ECO:0007669"/>
    <property type="project" value="UniProtKB-UniRule"/>
</dbReference>
<dbReference type="PANTHER" id="PTHR42792">
    <property type="entry name" value="FLAGELLIN"/>
    <property type="match status" value="1"/>
</dbReference>
<sequence length="399" mass="40384">MGLRINTNVDALDAYRNLSMTQSKLSDSLQKLSSGYRINKAADDAAGLSISQKLQAQIGGLQQAVKNAQDGINVVQTADGALNEVQSILQRMNVLAVQAANTGSQDQAARQAAQTEIQQLNADLDAIGNNTQFGQSKLLDGSFGSSAAAKSFAVSGGSVTAATASFKISGTFNGVALANATVNVANGTYSTASSLQTALQNGIDATLTANGITAGAVQASVTDEGNGVWKVTLSSSAVGAGNTFSTSATTGLTDGNGNAVSLNGTTSAQGSGGGVFQIGAQAGQTQTVQIGAVSANALGTDTIDLVNNASAAIATIASAITTVSTERSSLGAYQNGFQHIINNLNVTVENLQASNSTIQDTDMAQEMVHFTQAQVLQQAGVSMLAQANVETQAVLKLLQ</sequence>
<gene>
    <name evidence="7" type="ordered locus">Acel_0834</name>
</gene>